<evidence type="ECO:0000259" key="1">
    <source>
        <dbReference type="Pfam" id="PF13503"/>
    </source>
</evidence>
<evidence type="ECO:0000313" key="3">
    <source>
        <dbReference type="Proteomes" id="UP001189663"/>
    </source>
</evidence>
<dbReference type="InterPro" id="IPR025391">
    <property type="entry name" value="DUF4123"/>
</dbReference>
<comment type="caution">
    <text evidence="2">The sequence shown here is derived from an EMBL/GenBank/DDBJ whole genome shotgun (WGS) entry which is preliminary data.</text>
</comment>
<dbReference type="EMBL" id="CATZAT010000014">
    <property type="protein sequence ID" value="CAJ0803922.1"/>
    <property type="molecule type" value="Genomic_DNA"/>
</dbReference>
<dbReference type="AlphaFoldDB" id="A0ABC8QHF1"/>
<keyword evidence="3" id="KW-1185">Reference proteome</keyword>
<evidence type="ECO:0000313" key="2">
    <source>
        <dbReference type="EMBL" id="CAJ0803922.1"/>
    </source>
</evidence>
<dbReference type="Proteomes" id="UP001189663">
    <property type="component" value="Unassembled WGS sequence"/>
</dbReference>
<organism evidence="2 3">
    <name type="scientific">Ralstonia holmesii</name>
    <dbReference type="NCBI Taxonomy" id="3058602"/>
    <lineage>
        <taxon>Bacteria</taxon>
        <taxon>Pseudomonadati</taxon>
        <taxon>Pseudomonadota</taxon>
        <taxon>Betaproteobacteria</taxon>
        <taxon>Burkholderiales</taxon>
        <taxon>Burkholderiaceae</taxon>
        <taxon>Ralstonia</taxon>
    </lineage>
</organism>
<dbReference type="Pfam" id="PF13503">
    <property type="entry name" value="DUF4123"/>
    <property type="match status" value="1"/>
</dbReference>
<reference evidence="2 3" key="1">
    <citation type="submission" date="2023-07" db="EMBL/GenBank/DDBJ databases">
        <authorList>
            <person name="Peeters C."/>
        </authorList>
    </citation>
    <scope>NUCLEOTIDE SEQUENCE [LARGE SCALE GENOMIC DNA]</scope>
    <source>
        <strain evidence="2 3">LMG 18096</strain>
    </source>
</reference>
<protein>
    <recommendedName>
        <fullName evidence="1">DUF4123 domain-containing protein</fullName>
    </recommendedName>
</protein>
<name>A0ABC8QHF1_9RALS</name>
<sequence>MRHRTLAELEQTLLGSSSGQTVEPPPDAVARCQEFAAAYHSRKHQQAPEDRPLRAYLLLDRWDDSAVAAQLTEVWPEAAESRAAVPDTFYAGREGEAPCVVPLPEIALPDGGTNTLAQARAQEILAEWLQAASRQAHKRLAPQDLCAMLFSTDSADWVAQHLAKLGFQYAPGGTSVRMFRYQDPRVMQRVWPELSAAQQSMWLGPIQIWWSLIQPWGPWAPEDLMESGERTGPPADWFKAEQPTVPVEKTGGGDAKPIAERRAVARSTCIGLGASELGGIGERKNARDTTA</sequence>
<accession>A0ABC8QHF1</accession>
<feature type="domain" description="DUF4123" evidence="1">
    <location>
        <begin position="56"/>
        <end position="200"/>
    </location>
</feature>
<gene>
    <name evidence="2" type="ORF">LMG18096_04365</name>
</gene>
<proteinExistence type="predicted"/>